<feature type="domain" description="Phospholipid/glycerol acyltransferase" evidence="11">
    <location>
        <begin position="67"/>
        <end position="182"/>
    </location>
</feature>
<evidence type="ECO:0000256" key="3">
    <source>
        <dbReference type="ARBA" id="ARBA00005189"/>
    </source>
</evidence>
<keyword evidence="9" id="KW-0443">Lipid metabolism</keyword>
<dbReference type="InterPro" id="IPR004552">
    <property type="entry name" value="AGP_acyltrans"/>
</dbReference>
<keyword evidence="7 9" id="KW-0808">Transferase</keyword>
<dbReference type="InterPro" id="IPR002123">
    <property type="entry name" value="Plipid/glycerol_acylTrfase"/>
</dbReference>
<keyword evidence="10" id="KW-1133">Transmembrane helix</keyword>
<proteinExistence type="inferred from homology"/>
<evidence type="ECO:0000256" key="1">
    <source>
        <dbReference type="ARBA" id="ARBA00001141"/>
    </source>
</evidence>
<dbReference type="EC" id="2.3.1.51" evidence="5 9"/>
<keyword evidence="8 9" id="KW-0012">Acyltransferase</keyword>
<comment type="caution">
    <text evidence="12">The sequence shown here is derived from an EMBL/GenBank/DDBJ whole genome shotgun (WGS) entry which is preliminary data.</text>
</comment>
<comment type="similarity">
    <text evidence="4 9">Belongs to the 1-acyl-sn-glycerol-3-phosphate acyltransferase family.</text>
</comment>
<evidence type="ECO:0000256" key="6">
    <source>
        <dbReference type="ARBA" id="ARBA00016139"/>
    </source>
</evidence>
<keyword evidence="9" id="KW-1208">Phospholipid metabolism</keyword>
<dbReference type="GO" id="GO:0003841">
    <property type="term" value="F:1-acylglycerol-3-phosphate O-acyltransferase activity"/>
    <property type="evidence" value="ECO:0007669"/>
    <property type="project" value="UniProtKB-EC"/>
</dbReference>
<dbReference type="RefSeq" id="WP_316025872.1">
    <property type="nucleotide sequence ID" value="NZ_JAWDIO010000002.1"/>
</dbReference>
<gene>
    <name evidence="12" type="ORF">RS130_10235</name>
</gene>
<dbReference type="Proteomes" id="UP001247805">
    <property type="component" value="Unassembled WGS sequence"/>
</dbReference>
<comment type="domain">
    <text evidence="9">The HXXXXD motif is essential for acyltransferase activity and may constitute the binding site for the phosphate moiety of the glycerol-3-phosphate.</text>
</comment>
<keyword evidence="9" id="KW-0444">Lipid biosynthesis</keyword>
<dbReference type="SMART" id="SM00563">
    <property type="entry name" value="PlsC"/>
    <property type="match status" value="1"/>
</dbReference>
<feature type="transmembrane region" description="Helical" evidence="10">
    <location>
        <begin position="6"/>
        <end position="27"/>
    </location>
</feature>
<dbReference type="EMBL" id="JAWDIO010000002">
    <property type="protein sequence ID" value="MDU0354259.1"/>
    <property type="molecule type" value="Genomic_DNA"/>
</dbReference>
<evidence type="ECO:0000313" key="13">
    <source>
        <dbReference type="Proteomes" id="UP001247805"/>
    </source>
</evidence>
<keyword evidence="10" id="KW-0812">Transmembrane</keyword>
<evidence type="ECO:0000259" key="11">
    <source>
        <dbReference type="SMART" id="SM00563"/>
    </source>
</evidence>
<keyword evidence="10" id="KW-0472">Membrane</keyword>
<dbReference type="PANTHER" id="PTHR10434:SF11">
    <property type="entry name" value="1-ACYL-SN-GLYCEROL-3-PHOSPHATE ACYLTRANSFERASE"/>
    <property type="match status" value="1"/>
</dbReference>
<sequence>MLALLRIVVIFFFFIFINLILILVCFVRPFHRDNVYLAGKLYSSISFLLGLKIKVRTPDSVISGGPYVFMANHQNSYDLITICAAVVKGTVSVGKKSLVWIPLFGQVYWLSGNILIDRKNAGNSRSTLQKTVQKIRQKRLSVWFFPEGTRSYGRGLLPFKTGAFRIAEATKAPIVLVSASELHNKIALNRWSNGTLIVEMSAPERMDENKTLKQNVEYFQQKMGDTISKLNTELAENSKAKSSQSGQ</sequence>
<organism evidence="12 13">
    <name type="scientific">Paraglaciecola aquimarina</name>
    <dbReference type="NCBI Taxonomy" id="1235557"/>
    <lineage>
        <taxon>Bacteria</taxon>
        <taxon>Pseudomonadati</taxon>
        <taxon>Pseudomonadota</taxon>
        <taxon>Gammaproteobacteria</taxon>
        <taxon>Alteromonadales</taxon>
        <taxon>Alteromonadaceae</taxon>
        <taxon>Paraglaciecola</taxon>
    </lineage>
</organism>
<dbReference type="NCBIfam" id="TIGR00530">
    <property type="entry name" value="AGP_acyltrn"/>
    <property type="match status" value="1"/>
</dbReference>
<evidence type="ECO:0000256" key="7">
    <source>
        <dbReference type="ARBA" id="ARBA00022679"/>
    </source>
</evidence>
<comment type="catalytic activity">
    <reaction evidence="1 9">
        <text>a 1-acyl-sn-glycero-3-phosphate + an acyl-CoA = a 1,2-diacyl-sn-glycero-3-phosphate + CoA</text>
        <dbReference type="Rhea" id="RHEA:19709"/>
        <dbReference type="ChEBI" id="CHEBI:57287"/>
        <dbReference type="ChEBI" id="CHEBI:57970"/>
        <dbReference type="ChEBI" id="CHEBI:58342"/>
        <dbReference type="ChEBI" id="CHEBI:58608"/>
        <dbReference type="EC" id="2.3.1.51"/>
    </reaction>
</comment>
<protein>
    <recommendedName>
        <fullName evidence="6 9">1-acyl-sn-glycerol-3-phosphate acyltransferase</fullName>
        <ecNumber evidence="5 9">2.3.1.51</ecNumber>
    </recommendedName>
</protein>
<evidence type="ECO:0000256" key="8">
    <source>
        <dbReference type="ARBA" id="ARBA00023315"/>
    </source>
</evidence>
<comment type="pathway">
    <text evidence="2">Phospholipid metabolism; CDP-diacylglycerol biosynthesis; CDP-diacylglycerol from sn-glycerol 3-phosphate: step 2/3.</text>
</comment>
<dbReference type="SUPFAM" id="SSF69593">
    <property type="entry name" value="Glycerol-3-phosphate (1)-acyltransferase"/>
    <property type="match status" value="1"/>
</dbReference>
<evidence type="ECO:0000313" key="12">
    <source>
        <dbReference type="EMBL" id="MDU0354259.1"/>
    </source>
</evidence>
<evidence type="ECO:0000256" key="10">
    <source>
        <dbReference type="SAM" id="Phobius"/>
    </source>
</evidence>
<evidence type="ECO:0000256" key="9">
    <source>
        <dbReference type="RuleBase" id="RU361267"/>
    </source>
</evidence>
<comment type="pathway">
    <text evidence="3">Lipid metabolism.</text>
</comment>
<dbReference type="Pfam" id="PF01553">
    <property type="entry name" value="Acyltransferase"/>
    <property type="match status" value="1"/>
</dbReference>
<name>A0ABU3SW78_9ALTE</name>
<evidence type="ECO:0000256" key="4">
    <source>
        <dbReference type="ARBA" id="ARBA00008655"/>
    </source>
</evidence>
<dbReference type="PANTHER" id="PTHR10434">
    <property type="entry name" value="1-ACYL-SN-GLYCEROL-3-PHOSPHATE ACYLTRANSFERASE"/>
    <property type="match status" value="1"/>
</dbReference>
<accession>A0ABU3SW78</accession>
<evidence type="ECO:0000256" key="2">
    <source>
        <dbReference type="ARBA" id="ARBA00004728"/>
    </source>
</evidence>
<reference evidence="12 13" key="1">
    <citation type="submission" date="2023-10" db="EMBL/GenBank/DDBJ databases">
        <title>Glaciecola aquimarina strain GGW-M5 nov., isolated from a coastal seawater.</title>
        <authorList>
            <person name="Bayburt H."/>
            <person name="Kim J.M."/>
            <person name="Choi B.J."/>
            <person name="Jeon C.O."/>
        </authorList>
    </citation>
    <scope>NUCLEOTIDE SEQUENCE [LARGE SCALE GENOMIC DNA]</scope>
    <source>
        <strain evidence="12 13">KCTC 32108</strain>
    </source>
</reference>
<evidence type="ECO:0000256" key="5">
    <source>
        <dbReference type="ARBA" id="ARBA00013211"/>
    </source>
</evidence>
<keyword evidence="9" id="KW-0594">Phospholipid biosynthesis</keyword>
<keyword evidence="13" id="KW-1185">Reference proteome</keyword>
<dbReference type="CDD" id="cd07989">
    <property type="entry name" value="LPLAT_AGPAT-like"/>
    <property type="match status" value="1"/>
</dbReference>